<dbReference type="Pfam" id="PF05154">
    <property type="entry name" value="TM2"/>
    <property type="match status" value="1"/>
</dbReference>
<organism evidence="11 12">
    <name type="scientific">Agromyces bauzanensis</name>
    <dbReference type="NCBI Taxonomy" id="1308924"/>
    <lineage>
        <taxon>Bacteria</taxon>
        <taxon>Bacillati</taxon>
        <taxon>Actinomycetota</taxon>
        <taxon>Actinomycetes</taxon>
        <taxon>Micrococcales</taxon>
        <taxon>Microbacteriaceae</taxon>
        <taxon>Agromyces</taxon>
    </lineage>
</organism>
<evidence type="ECO:0000256" key="1">
    <source>
        <dbReference type="ARBA" id="ARBA00004141"/>
    </source>
</evidence>
<feature type="compositionally biased region" description="Low complexity" evidence="7">
    <location>
        <begin position="163"/>
        <end position="176"/>
    </location>
</feature>
<keyword evidence="3" id="KW-0732">Signal</keyword>
<evidence type="ECO:0000313" key="12">
    <source>
        <dbReference type="Proteomes" id="UP000636956"/>
    </source>
</evidence>
<keyword evidence="5 8" id="KW-0472">Membrane</keyword>
<reference evidence="11" key="1">
    <citation type="journal article" date="2014" name="Int. J. Syst. Evol. Microbiol.">
        <title>Complete genome sequence of Corynebacterium casei LMG S-19264T (=DSM 44701T), isolated from a smear-ripened cheese.</title>
        <authorList>
            <consortium name="US DOE Joint Genome Institute (JGI-PGF)"/>
            <person name="Walter F."/>
            <person name="Albersmeier A."/>
            <person name="Kalinowski J."/>
            <person name="Ruckert C."/>
        </authorList>
    </citation>
    <scope>NUCLEOTIDE SEQUENCE</scope>
    <source>
        <strain evidence="11">CGMCC 1.8984</strain>
    </source>
</reference>
<proteinExistence type="predicted"/>
<evidence type="ECO:0000256" key="7">
    <source>
        <dbReference type="SAM" id="MobiDB-lite"/>
    </source>
</evidence>
<dbReference type="Pfam" id="PF10708">
    <property type="entry name" value="DUF2510"/>
    <property type="match status" value="1"/>
</dbReference>
<evidence type="ECO:0000256" key="6">
    <source>
        <dbReference type="ARBA" id="ARBA00023180"/>
    </source>
</evidence>
<comment type="subcellular location">
    <subcellularLocation>
        <location evidence="1">Membrane</location>
        <topology evidence="1">Multi-pass membrane protein</topology>
    </subcellularLocation>
</comment>
<keyword evidence="2 8" id="KW-0812">Transmembrane</keyword>
<sequence length="386" mass="40158">MSNFDDNAPAGWYDDGNGGQRYWNGSMWTEHTAPGTVTTTAAELAGSVPAPEATAPVPTGAPKSFIATWLFALLLGFFGVDRFYLGRIGTALGKLFTLGGLGVWALVDLILVLVGAQRDKLGRPLEGYAKHRTMAWIVTGVVLVVSLVINGVNAANRVDDVSPAADAPKPAAAASANEEEGEPEADAAPAPEPAKPAVQELSVVETAFGKDLDSDTWWYAVVLDNPNPDHVFPSAGITIEAVDANGVILDSGSEYTTILQGRTVLVGDFFSVGSGTIAELDVRGPTSAAATSSPAAETGSFSVSDIATAQEYGWLDVTGKVTSTFGEDQELVTVAVIARDAAGTIVGSDFAFIDRLPAGGTAQFESSLWNVENLPEGVTFEAFASL</sequence>
<dbReference type="GO" id="GO:0016020">
    <property type="term" value="C:membrane"/>
    <property type="evidence" value="ECO:0007669"/>
    <property type="project" value="UniProtKB-SubCell"/>
</dbReference>
<feature type="domain" description="TM2" evidence="9">
    <location>
        <begin position="62"/>
        <end position="110"/>
    </location>
</feature>
<feature type="region of interest" description="Disordered" evidence="7">
    <location>
        <begin position="163"/>
        <end position="196"/>
    </location>
</feature>
<evidence type="ECO:0000256" key="2">
    <source>
        <dbReference type="ARBA" id="ARBA00022692"/>
    </source>
</evidence>
<accession>A0A917UXS4</accession>
<comment type="caution">
    <text evidence="11">The sequence shown here is derived from an EMBL/GenBank/DDBJ whole genome shotgun (WGS) entry which is preliminary data.</text>
</comment>
<protein>
    <recommendedName>
        <fullName evidence="13">DUF2510 domain-containing protein</fullName>
    </recommendedName>
</protein>
<dbReference type="RefSeq" id="WP_188744728.1">
    <property type="nucleotide sequence ID" value="NZ_BAABFW010000032.1"/>
</dbReference>
<dbReference type="PANTHER" id="PTHR21016">
    <property type="entry name" value="BETA-AMYLOID BINDING PROTEIN-RELATED"/>
    <property type="match status" value="1"/>
</dbReference>
<keyword evidence="4 8" id="KW-1133">Transmembrane helix</keyword>
<dbReference type="InterPro" id="IPR018929">
    <property type="entry name" value="DUF2510"/>
</dbReference>
<evidence type="ECO:0008006" key="13">
    <source>
        <dbReference type="Google" id="ProtNLM"/>
    </source>
</evidence>
<reference evidence="11" key="2">
    <citation type="submission" date="2020-09" db="EMBL/GenBank/DDBJ databases">
        <authorList>
            <person name="Sun Q."/>
            <person name="Zhou Y."/>
        </authorList>
    </citation>
    <scope>NUCLEOTIDE SEQUENCE</scope>
    <source>
        <strain evidence="11">CGMCC 1.8984</strain>
    </source>
</reference>
<name>A0A917UXS4_9MICO</name>
<feature type="domain" description="DUF2510" evidence="10">
    <location>
        <begin position="10"/>
        <end position="37"/>
    </location>
</feature>
<feature type="transmembrane region" description="Helical" evidence="8">
    <location>
        <begin position="134"/>
        <end position="152"/>
    </location>
</feature>
<feature type="transmembrane region" description="Helical" evidence="8">
    <location>
        <begin position="92"/>
        <end position="114"/>
    </location>
</feature>
<dbReference type="Proteomes" id="UP000636956">
    <property type="component" value="Unassembled WGS sequence"/>
</dbReference>
<evidence type="ECO:0000256" key="5">
    <source>
        <dbReference type="ARBA" id="ARBA00023136"/>
    </source>
</evidence>
<dbReference type="PANTHER" id="PTHR21016:SF4">
    <property type="entry name" value="TM2 DOMAIN-CONTAINING PROTEIN 2"/>
    <property type="match status" value="1"/>
</dbReference>
<dbReference type="EMBL" id="BMMD01000038">
    <property type="protein sequence ID" value="GGJ93977.1"/>
    <property type="molecule type" value="Genomic_DNA"/>
</dbReference>
<evidence type="ECO:0000313" key="11">
    <source>
        <dbReference type="EMBL" id="GGJ93977.1"/>
    </source>
</evidence>
<dbReference type="AlphaFoldDB" id="A0A917UXS4"/>
<evidence type="ECO:0000256" key="3">
    <source>
        <dbReference type="ARBA" id="ARBA00022729"/>
    </source>
</evidence>
<evidence type="ECO:0000256" key="4">
    <source>
        <dbReference type="ARBA" id="ARBA00022989"/>
    </source>
</evidence>
<evidence type="ECO:0000259" key="10">
    <source>
        <dbReference type="Pfam" id="PF10708"/>
    </source>
</evidence>
<evidence type="ECO:0000256" key="8">
    <source>
        <dbReference type="SAM" id="Phobius"/>
    </source>
</evidence>
<keyword evidence="6" id="KW-0325">Glycoprotein</keyword>
<gene>
    <name evidence="11" type="ORF">GCM10011372_35430</name>
</gene>
<dbReference type="InterPro" id="IPR007829">
    <property type="entry name" value="TM2"/>
</dbReference>
<evidence type="ECO:0000259" key="9">
    <source>
        <dbReference type="Pfam" id="PF05154"/>
    </source>
</evidence>
<keyword evidence="12" id="KW-1185">Reference proteome</keyword>
<feature type="transmembrane region" description="Helical" evidence="8">
    <location>
        <begin position="66"/>
        <end position="85"/>
    </location>
</feature>
<dbReference type="InterPro" id="IPR050932">
    <property type="entry name" value="TM2D1-3-like"/>
</dbReference>